<proteinExistence type="predicted"/>
<keyword evidence="1" id="KW-0472">Membrane</keyword>
<keyword evidence="1" id="KW-0812">Transmembrane</keyword>
<accession>A0ABD3PFI6</accession>
<dbReference type="AlphaFoldDB" id="A0ABD3PFI6"/>
<feature type="chain" id="PRO_5044846236" evidence="2">
    <location>
        <begin position="23"/>
        <end position="674"/>
    </location>
</feature>
<protein>
    <submittedName>
        <fullName evidence="3">Uncharacterized protein</fullName>
    </submittedName>
</protein>
<evidence type="ECO:0000256" key="1">
    <source>
        <dbReference type="SAM" id="Phobius"/>
    </source>
</evidence>
<dbReference type="EMBL" id="JABMIG020000203">
    <property type="protein sequence ID" value="KAL3786051.1"/>
    <property type="molecule type" value="Genomic_DNA"/>
</dbReference>
<keyword evidence="1" id="KW-1133">Transmembrane helix</keyword>
<keyword evidence="2" id="KW-0732">Signal</keyword>
<feature type="transmembrane region" description="Helical" evidence="1">
    <location>
        <begin position="637"/>
        <end position="657"/>
    </location>
</feature>
<comment type="caution">
    <text evidence="3">The sequence shown here is derived from an EMBL/GenBank/DDBJ whole genome shotgun (WGS) entry which is preliminary data.</text>
</comment>
<evidence type="ECO:0000313" key="4">
    <source>
        <dbReference type="Proteomes" id="UP001516023"/>
    </source>
</evidence>
<name>A0ABD3PFI6_9STRA</name>
<keyword evidence="4" id="KW-1185">Reference proteome</keyword>
<feature type="signal peptide" evidence="2">
    <location>
        <begin position="1"/>
        <end position="22"/>
    </location>
</feature>
<sequence>MAASLILNGLLMLSFLSSAASSMRWQRHVDNVQREPESSFQIQPPSNNLDLHNANHDEIYVGESGHRFLNVVENRETTYTIKQLEHDDSPNSPSEILIEILYPKPPREFWYSVTIVSQGRYSGTATLLGDAPNSNVAGMRPLSLVYSWKPNYGGKYEVIVHELPQNPVGNPVTEPLKSLDPTSFKIGMKPGVPIGPWAVMESKMKTLPPCSTVDRTDVYTNWDGSWIGPRMPTSSPEGRLRNDWFFLPSEEMNCKIETYTPDDFRFIPEEKSIYILGNSKERGIFLSLVDLLLDSDEKKDIQESVIAKCWGRAFVQKSNLKVLYQDWRSDNFDTRSNDKAVVCHNEKVAREGGPLFFGSGIKVWSEIFQDRSQWPSVILMSTGNDMGFKGQMYDINEFVKRLPPNWKGKLLLTDGAFSARLSGRGYASDYEVYRAKLRELTAFTNDPRVRWVDGMGLSKEMRMYGEAGPDHTSYSQHFHAACDVPYVDVHGNAQSMRICSNVTENIAQLLIGHAVGPKDQLLKAEDLPPEALHVPQQAMYCHACPEELLPFHITPYPDMTCSVGALHPRTKNEVTGNHQVCPKECMSLEVKFTKGSQSDVIHERHCPIEFFPLGFSVGSDMPMEVQRALGEEEIGSLGWFMDVWFYSSFSLLLLFGFRNRLKINSLVRLRSNLL</sequence>
<organism evidence="3 4">
    <name type="scientific">Cyclotella cryptica</name>
    <dbReference type="NCBI Taxonomy" id="29204"/>
    <lineage>
        <taxon>Eukaryota</taxon>
        <taxon>Sar</taxon>
        <taxon>Stramenopiles</taxon>
        <taxon>Ochrophyta</taxon>
        <taxon>Bacillariophyta</taxon>
        <taxon>Coscinodiscophyceae</taxon>
        <taxon>Thalassiosirophycidae</taxon>
        <taxon>Stephanodiscales</taxon>
        <taxon>Stephanodiscaceae</taxon>
        <taxon>Cyclotella</taxon>
    </lineage>
</organism>
<gene>
    <name evidence="3" type="ORF">HJC23_003899</name>
</gene>
<reference evidence="3 4" key="1">
    <citation type="journal article" date="2020" name="G3 (Bethesda)">
        <title>Improved Reference Genome for Cyclotella cryptica CCMP332, a Model for Cell Wall Morphogenesis, Salinity Adaptation, and Lipid Production in Diatoms (Bacillariophyta).</title>
        <authorList>
            <person name="Roberts W.R."/>
            <person name="Downey K.M."/>
            <person name="Ruck E.C."/>
            <person name="Traller J.C."/>
            <person name="Alverson A.J."/>
        </authorList>
    </citation>
    <scope>NUCLEOTIDE SEQUENCE [LARGE SCALE GENOMIC DNA]</scope>
    <source>
        <strain evidence="3 4">CCMP332</strain>
    </source>
</reference>
<dbReference type="Proteomes" id="UP001516023">
    <property type="component" value="Unassembled WGS sequence"/>
</dbReference>
<evidence type="ECO:0000313" key="3">
    <source>
        <dbReference type="EMBL" id="KAL3786051.1"/>
    </source>
</evidence>
<evidence type="ECO:0000256" key="2">
    <source>
        <dbReference type="SAM" id="SignalP"/>
    </source>
</evidence>